<keyword evidence="1" id="KW-0808">Transferase</keyword>
<reference evidence="1 2" key="1">
    <citation type="submission" date="2018-07" db="EMBL/GenBank/DDBJ databases">
        <title>Thalassococcus profundi sp. nov., a marine bacterium isolated from deep seawater of Okinawa Trough.</title>
        <authorList>
            <person name="Yu M."/>
        </authorList>
    </citation>
    <scope>NUCLEOTIDE SEQUENCE [LARGE SCALE GENOMIC DNA]</scope>
    <source>
        <strain evidence="1 2">WRAS1</strain>
    </source>
</reference>
<evidence type="ECO:0000313" key="1">
    <source>
        <dbReference type="EMBL" id="RDD67392.1"/>
    </source>
</evidence>
<dbReference type="AlphaFoldDB" id="A0A369TR64"/>
<dbReference type="InterPro" id="IPR027417">
    <property type="entry name" value="P-loop_NTPase"/>
</dbReference>
<dbReference type="OrthoDB" id="981508at2"/>
<protein>
    <submittedName>
        <fullName evidence="1">Sulfotransferase family protein</fullName>
    </submittedName>
</protein>
<accession>A0A369TR64</accession>
<name>A0A369TR64_9RHOB</name>
<organism evidence="1 2">
    <name type="scientific">Thalassococcus profundi</name>
    <dbReference type="NCBI Taxonomy" id="2282382"/>
    <lineage>
        <taxon>Bacteria</taxon>
        <taxon>Pseudomonadati</taxon>
        <taxon>Pseudomonadota</taxon>
        <taxon>Alphaproteobacteria</taxon>
        <taxon>Rhodobacterales</taxon>
        <taxon>Roseobacteraceae</taxon>
        <taxon>Thalassococcus</taxon>
    </lineage>
</organism>
<keyword evidence="2" id="KW-1185">Reference proteome</keyword>
<comment type="caution">
    <text evidence="1">The sequence shown here is derived from an EMBL/GenBank/DDBJ whole genome shotgun (WGS) entry which is preliminary data.</text>
</comment>
<dbReference type="Gene3D" id="3.40.50.300">
    <property type="entry name" value="P-loop containing nucleotide triphosphate hydrolases"/>
    <property type="match status" value="1"/>
</dbReference>
<dbReference type="GO" id="GO:0016740">
    <property type="term" value="F:transferase activity"/>
    <property type="evidence" value="ECO:0007669"/>
    <property type="project" value="UniProtKB-KW"/>
</dbReference>
<dbReference type="SUPFAM" id="SSF52540">
    <property type="entry name" value="P-loop containing nucleoside triphosphate hydrolases"/>
    <property type="match status" value="1"/>
</dbReference>
<sequence length="284" mass="31490">MRGDKTFLLGLGASKCGTTWMQAYLNGASCADFGRLGEYQVWDALHVPSAARFRVDRPSALRRAQDLVARTTGRPRKADVLRFELQQDTARYFTYFAALLDRPGIRLTGDITPVYARLPARILREIDDGFARRGIAVKAVLSLRDPIERAWSVLKMQSRKGRLSDADLARAFRDRHGPGTTAPPEDTYRHVLGTVTEAFDESRRFVTLYETLFTPPEIARLSAFAGVPDRPDAGGRRVNAAGDSSAVPADVARDCFAHFAEDYAACDRRLPEVATLWPHAHLAG</sequence>
<gene>
    <name evidence="1" type="ORF">DU478_06650</name>
</gene>
<proteinExistence type="predicted"/>
<dbReference type="RefSeq" id="WP_114510141.1">
    <property type="nucleotide sequence ID" value="NZ_QPMK01000003.1"/>
</dbReference>
<dbReference type="Proteomes" id="UP000253977">
    <property type="component" value="Unassembled WGS sequence"/>
</dbReference>
<evidence type="ECO:0000313" key="2">
    <source>
        <dbReference type="Proteomes" id="UP000253977"/>
    </source>
</evidence>
<dbReference type="EMBL" id="QPMK01000003">
    <property type="protein sequence ID" value="RDD67392.1"/>
    <property type="molecule type" value="Genomic_DNA"/>
</dbReference>